<keyword evidence="2" id="KW-1185">Reference proteome</keyword>
<proteinExistence type="predicted"/>
<accession>A0ABV3XVI8</accession>
<dbReference type="EMBL" id="JBEHHI010000002">
    <property type="protein sequence ID" value="MEX5729365.1"/>
    <property type="molecule type" value="Genomic_DNA"/>
</dbReference>
<name>A0ABV3XVI8_9RHOB</name>
<evidence type="ECO:0000313" key="1">
    <source>
        <dbReference type="EMBL" id="MEX5729365.1"/>
    </source>
</evidence>
<sequence length="225" mass="24413">MTSDDAPIIGRVHWNQTGFADDPLPSAALSGVVALSQGDTVAAAAINALPKMSNLGYALCDRRKTMTPVVQACAVAAIAFGTGAATLSAMKDDLADLAVPSVTWEPGAALDGRVFYTEDTIEETGEVMHDELRFVNGRFQSSRCQLYCDFGWSDYKTWAEGDVIHFTTTTYCPDAPHTVVWYGKVTGDQMRFDGTWTTRRWYWTRQLNVAGQGSVTPHDSVASSG</sequence>
<organism evidence="1 2">
    <name type="scientific">Rhodovulum iodosum</name>
    <dbReference type="NCBI Taxonomy" id="68291"/>
    <lineage>
        <taxon>Bacteria</taxon>
        <taxon>Pseudomonadati</taxon>
        <taxon>Pseudomonadota</taxon>
        <taxon>Alphaproteobacteria</taxon>
        <taxon>Rhodobacterales</taxon>
        <taxon>Paracoccaceae</taxon>
        <taxon>Rhodovulum</taxon>
    </lineage>
</organism>
<evidence type="ECO:0000313" key="2">
    <source>
        <dbReference type="Proteomes" id="UP001560019"/>
    </source>
</evidence>
<dbReference type="RefSeq" id="WP_245972242.1">
    <property type="nucleotide sequence ID" value="NZ_JBEHHI010000002.1"/>
</dbReference>
<reference evidence="1 2" key="1">
    <citation type="submission" date="2024-06" db="EMBL/GenBank/DDBJ databases">
        <title>Genome of Rhodovulum iodosum, a marine photoferrotroph.</title>
        <authorList>
            <person name="Bianchini G."/>
            <person name="Nikeleit V."/>
            <person name="Kappler A."/>
            <person name="Bryce C."/>
            <person name="Sanchez-Baracaldo P."/>
        </authorList>
    </citation>
    <scope>NUCLEOTIDE SEQUENCE [LARGE SCALE GENOMIC DNA]</scope>
    <source>
        <strain evidence="1 2">UT/N1</strain>
    </source>
</reference>
<gene>
    <name evidence="1" type="ORF">Ga0609869_002718</name>
</gene>
<dbReference type="Proteomes" id="UP001560019">
    <property type="component" value="Unassembled WGS sequence"/>
</dbReference>
<protein>
    <submittedName>
        <fullName evidence="1">Uncharacterized protein</fullName>
    </submittedName>
</protein>
<comment type="caution">
    <text evidence="1">The sequence shown here is derived from an EMBL/GenBank/DDBJ whole genome shotgun (WGS) entry which is preliminary data.</text>
</comment>